<sequence length="74" mass="9015">MFINNLVSLNNITINIICLQLYILIYMLNYQEIFIHNTMVHIYFLKHNKKHFVKTKKIFIFSGIKKFTFLNIFN</sequence>
<gene>
    <name evidence="2" type="ORF">PFFVO_03095</name>
</gene>
<protein>
    <submittedName>
        <fullName evidence="2">Uncharacterized protein</fullName>
    </submittedName>
</protein>
<evidence type="ECO:0000313" key="3">
    <source>
        <dbReference type="Proteomes" id="UP000030690"/>
    </source>
</evidence>
<accession>A0A024V581</accession>
<keyword evidence="1" id="KW-0472">Membrane</keyword>
<reference evidence="2 3" key="2">
    <citation type="submission" date="2013-02" db="EMBL/GenBank/DDBJ databases">
        <title>The Genome Sequence of Plasmodium falciparum Vietnam Oak-Knoll (FVO).</title>
        <authorList>
            <consortium name="The Broad Institute Genome Sequencing Platform"/>
            <consortium name="The Broad Institute Genome Sequencing Center for Infectious Disease"/>
            <person name="Neafsey D."/>
            <person name="Cheeseman I."/>
            <person name="Volkman S."/>
            <person name="Adams J."/>
            <person name="Walker B."/>
            <person name="Young S.K."/>
            <person name="Zeng Q."/>
            <person name="Gargeya S."/>
            <person name="Fitzgerald M."/>
            <person name="Haas B."/>
            <person name="Abouelleil A."/>
            <person name="Alvarado L."/>
            <person name="Arachchi H.M."/>
            <person name="Berlin A.M."/>
            <person name="Chapman S.B."/>
            <person name="Dewar J."/>
            <person name="Goldberg J."/>
            <person name="Griggs A."/>
            <person name="Gujja S."/>
            <person name="Hansen M."/>
            <person name="Howarth C."/>
            <person name="Imamovic A."/>
            <person name="Larimer J."/>
            <person name="McCowan C."/>
            <person name="Murphy C."/>
            <person name="Neiman D."/>
            <person name="Pearson M."/>
            <person name="Priest M."/>
            <person name="Roberts A."/>
            <person name="Saif S."/>
            <person name="Shea T."/>
            <person name="Sisk P."/>
            <person name="Sykes S."/>
            <person name="Wortman J."/>
            <person name="Nusbaum C."/>
            <person name="Birren B."/>
        </authorList>
    </citation>
    <scope>NUCLEOTIDE SEQUENCE [LARGE SCALE GENOMIC DNA]</scope>
    <source>
        <strain evidence="3">Vietnam Oak-Knoll (FVO)</strain>
    </source>
</reference>
<proteinExistence type="predicted"/>
<keyword evidence="1" id="KW-0812">Transmembrane</keyword>
<keyword evidence="1" id="KW-1133">Transmembrane helix</keyword>
<reference evidence="2 3" key="1">
    <citation type="submission" date="2013-02" db="EMBL/GenBank/DDBJ databases">
        <title>The Genome Annotation of Plasmodium falciparum Vietnam Oak-Knoll (FVO).</title>
        <authorList>
            <consortium name="The Broad Institute Genome Sequencing Platform"/>
            <consortium name="The Broad Institute Genome Sequencing Center for Infectious Disease"/>
            <person name="Neafsey D."/>
            <person name="Hoffman S."/>
            <person name="Volkman S."/>
            <person name="Rosenthal P."/>
            <person name="Walker B."/>
            <person name="Young S.K."/>
            <person name="Zeng Q."/>
            <person name="Gargeya S."/>
            <person name="Fitzgerald M."/>
            <person name="Haas B."/>
            <person name="Abouelleil A."/>
            <person name="Allen A.W."/>
            <person name="Alvarado L."/>
            <person name="Arachchi H.M."/>
            <person name="Berlin A.M."/>
            <person name="Chapman S.B."/>
            <person name="Gainer-Dewar J."/>
            <person name="Goldberg J."/>
            <person name="Griggs A."/>
            <person name="Gujja S."/>
            <person name="Hansen M."/>
            <person name="Howarth C."/>
            <person name="Imamovic A."/>
            <person name="Ireland A."/>
            <person name="Larimer J."/>
            <person name="McCowan C."/>
            <person name="Murphy C."/>
            <person name="Pearson M."/>
            <person name="Poon T.W."/>
            <person name="Priest M."/>
            <person name="Roberts A."/>
            <person name="Saif S."/>
            <person name="Shea T."/>
            <person name="Sisk P."/>
            <person name="Sykes S."/>
            <person name="Wortman J."/>
            <person name="Nusbaum C."/>
            <person name="Birren B."/>
        </authorList>
    </citation>
    <scope>NUCLEOTIDE SEQUENCE [LARGE SCALE GENOMIC DNA]</scope>
    <source>
        <strain evidence="3">Vietnam Oak-Knoll (FVO)</strain>
    </source>
</reference>
<evidence type="ECO:0000256" key="1">
    <source>
        <dbReference type="SAM" id="Phobius"/>
    </source>
</evidence>
<feature type="transmembrane region" description="Helical" evidence="1">
    <location>
        <begin position="12"/>
        <end position="29"/>
    </location>
</feature>
<dbReference type="EMBL" id="KI925083">
    <property type="protein sequence ID" value="ETW17991.1"/>
    <property type="molecule type" value="Genomic_DNA"/>
</dbReference>
<evidence type="ECO:0000313" key="2">
    <source>
        <dbReference type="EMBL" id="ETW17991.1"/>
    </source>
</evidence>
<dbReference type="AlphaFoldDB" id="A0A024V581"/>
<organism evidence="2 3">
    <name type="scientific">Plasmodium falciparum Vietnam Oak-Knoll</name>
    <name type="common">FVO</name>
    <dbReference type="NCBI Taxonomy" id="1036723"/>
    <lineage>
        <taxon>Eukaryota</taxon>
        <taxon>Sar</taxon>
        <taxon>Alveolata</taxon>
        <taxon>Apicomplexa</taxon>
        <taxon>Aconoidasida</taxon>
        <taxon>Haemosporida</taxon>
        <taxon>Plasmodiidae</taxon>
        <taxon>Plasmodium</taxon>
        <taxon>Plasmodium (Laverania)</taxon>
    </lineage>
</organism>
<name>A0A024V581_PLAFA</name>
<dbReference type="Proteomes" id="UP000030690">
    <property type="component" value="Unassembled WGS sequence"/>
</dbReference>